<evidence type="ECO:0000313" key="3">
    <source>
        <dbReference type="Proteomes" id="UP000325141"/>
    </source>
</evidence>
<dbReference type="SUPFAM" id="SSF52540">
    <property type="entry name" value="P-loop containing nucleoside triphosphate hydrolases"/>
    <property type="match status" value="1"/>
</dbReference>
<protein>
    <submittedName>
        <fullName evidence="2">ATP-binding protein</fullName>
    </submittedName>
</protein>
<name>A0A5M6CDX3_9FLAO</name>
<dbReference type="GO" id="GO:0016887">
    <property type="term" value="F:ATP hydrolysis activity"/>
    <property type="evidence" value="ECO:0007669"/>
    <property type="project" value="InterPro"/>
</dbReference>
<gene>
    <name evidence="2" type="ORF">F0460_15580</name>
</gene>
<dbReference type="CDD" id="cd00267">
    <property type="entry name" value="ABC_ATPase"/>
    <property type="match status" value="2"/>
</dbReference>
<dbReference type="Proteomes" id="UP000325141">
    <property type="component" value="Unassembled WGS sequence"/>
</dbReference>
<dbReference type="InterPro" id="IPR003959">
    <property type="entry name" value="ATPase_AAA_core"/>
</dbReference>
<organism evidence="2 3">
    <name type="scientific">Paenimyroides baculatum</name>
    <dbReference type="NCBI Taxonomy" id="2608000"/>
    <lineage>
        <taxon>Bacteria</taxon>
        <taxon>Pseudomonadati</taxon>
        <taxon>Bacteroidota</taxon>
        <taxon>Flavobacteriia</taxon>
        <taxon>Flavobacteriales</taxon>
        <taxon>Flavobacteriaceae</taxon>
        <taxon>Paenimyroides</taxon>
    </lineage>
</organism>
<evidence type="ECO:0000259" key="1">
    <source>
        <dbReference type="Pfam" id="PF13304"/>
    </source>
</evidence>
<feature type="domain" description="ATPase AAA-type core" evidence="1">
    <location>
        <begin position="8"/>
        <end position="316"/>
    </location>
</feature>
<keyword evidence="2" id="KW-0067">ATP-binding</keyword>
<reference evidence="2 3" key="1">
    <citation type="submission" date="2019-09" db="EMBL/GenBank/DDBJ databases">
        <title>Genome sequence and assembly of Flavobacterium sp.</title>
        <authorList>
            <person name="Chhetri G."/>
        </authorList>
    </citation>
    <scope>NUCLEOTIDE SEQUENCE [LARGE SCALE GENOMIC DNA]</scope>
    <source>
        <strain evidence="2 3">SNL9</strain>
    </source>
</reference>
<sequence length="335" mass="40036">MYYFNEDINILTGKNGCGKTTLMKLMWYLISFNFEKLYNEVDVEFAKITSFDDSYYQVNFKKRDLEKTINIKIYNSKLNELLERDFYHDEIDIHFKHLEIFKSSLFFPTFRRIEGGFNIERNRRGFRNNSLRESLEEISESLSQQNHRFITSISTDDIENLISKKYADISFKIRNIENQQSREILELVARSNDKEKETLGEIRNVIKKNNKSREEYLKPFTLLDSFVKQVFKEKSIRFNRIFFGEESTAILSDKLSAGEKQMLSFMCYNFFFDNCIIFIDEPELSLHTDWQRILFTILLKQEKNNQFIIATHSPFIYSKYPSKEILIDNDRGTNL</sequence>
<proteinExistence type="predicted"/>
<dbReference type="PANTHER" id="PTHR43581:SF2">
    <property type="entry name" value="EXCINUCLEASE ATPASE SUBUNIT"/>
    <property type="match status" value="1"/>
</dbReference>
<dbReference type="Pfam" id="PF13304">
    <property type="entry name" value="AAA_21"/>
    <property type="match status" value="1"/>
</dbReference>
<dbReference type="RefSeq" id="WP_150014919.1">
    <property type="nucleotide sequence ID" value="NZ_VWSG01000020.1"/>
</dbReference>
<dbReference type="Gene3D" id="3.40.50.300">
    <property type="entry name" value="P-loop containing nucleotide triphosphate hydrolases"/>
    <property type="match status" value="1"/>
</dbReference>
<dbReference type="PANTHER" id="PTHR43581">
    <property type="entry name" value="ATP/GTP PHOSPHATASE"/>
    <property type="match status" value="1"/>
</dbReference>
<dbReference type="InterPro" id="IPR027417">
    <property type="entry name" value="P-loop_NTPase"/>
</dbReference>
<keyword evidence="3" id="KW-1185">Reference proteome</keyword>
<evidence type="ECO:0000313" key="2">
    <source>
        <dbReference type="EMBL" id="KAA5531655.1"/>
    </source>
</evidence>
<comment type="caution">
    <text evidence="2">The sequence shown here is derived from an EMBL/GenBank/DDBJ whole genome shotgun (WGS) entry which is preliminary data.</text>
</comment>
<dbReference type="EMBL" id="VWSG01000020">
    <property type="protein sequence ID" value="KAA5531655.1"/>
    <property type="molecule type" value="Genomic_DNA"/>
</dbReference>
<dbReference type="GO" id="GO:0005524">
    <property type="term" value="F:ATP binding"/>
    <property type="evidence" value="ECO:0007669"/>
    <property type="project" value="UniProtKB-KW"/>
</dbReference>
<accession>A0A5M6CDX3</accession>
<dbReference type="InterPro" id="IPR051396">
    <property type="entry name" value="Bact_Antivir_Def_Nuclease"/>
</dbReference>
<dbReference type="AlphaFoldDB" id="A0A5M6CDX3"/>
<keyword evidence="2" id="KW-0547">Nucleotide-binding</keyword>